<evidence type="ECO:0000313" key="4">
    <source>
        <dbReference type="Proteomes" id="UP000254387"/>
    </source>
</evidence>
<name>A0A378ASW0_KLEPN</name>
<keyword evidence="3" id="KW-0808">Transferase</keyword>
<dbReference type="Pfam" id="PF01035">
    <property type="entry name" value="DNA_binding_1"/>
    <property type="match status" value="1"/>
</dbReference>
<evidence type="ECO:0000256" key="1">
    <source>
        <dbReference type="ARBA" id="ARBA00022763"/>
    </source>
</evidence>
<accession>A0A378ASW0</accession>
<dbReference type="Gene3D" id="1.10.10.10">
    <property type="entry name" value="Winged helix-like DNA-binding domain superfamily/Winged helix DNA-binding domain"/>
    <property type="match status" value="1"/>
</dbReference>
<dbReference type="Proteomes" id="UP000254387">
    <property type="component" value="Unassembled WGS sequence"/>
</dbReference>
<gene>
    <name evidence="3" type="primary">ybaZ</name>
    <name evidence="3" type="ORF">NCTC5053_02775</name>
</gene>
<dbReference type="InterPro" id="IPR036217">
    <property type="entry name" value="MethylDNA_cys_MeTrfase_DNAb"/>
</dbReference>
<keyword evidence="3" id="KW-0489">Methyltransferase</keyword>
<dbReference type="InterPro" id="IPR036388">
    <property type="entry name" value="WH-like_DNA-bd_sf"/>
</dbReference>
<evidence type="ECO:0000259" key="2">
    <source>
        <dbReference type="Pfam" id="PF01035"/>
    </source>
</evidence>
<protein>
    <submittedName>
        <fullName evidence="3">Putative methyltransferase</fullName>
    </submittedName>
</protein>
<dbReference type="EMBL" id="UGMN01000004">
    <property type="protein sequence ID" value="STV20274.1"/>
    <property type="molecule type" value="Genomic_DNA"/>
</dbReference>
<dbReference type="GO" id="GO:0006281">
    <property type="term" value="P:DNA repair"/>
    <property type="evidence" value="ECO:0007669"/>
    <property type="project" value="InterPro"/>
</dbReference>
<evidence type="ECO:0000313" key="3">
    <source>
        <dbReference type="EMBL" id="STV20274.1"/>
    </source>
</evidence>
<dbReference type="AlphaFoldDB" id="A0A378ASW0"/>
<dbReference type="SUPFAM" id="SSF46767">
    <property type="entry name" value="Methylated DNA-protein cysteine methyltransferase, C-terminal domain"/>
    <property type="match status" value="1"/>
</dbReference>
<keyword evidence="1" id="KW-0227">DNA damage</keyword>
<reference evidence="3 4" key="1">
    <citation type="submission" date="2018-06" db="EMBL/GenBank/DDBJ databases">
        <authorList>
            <consortium name="Pathogen Informatics"/>
            <person name="Doyle S."/>
        </authorList>
    </citation>
    <scope>NUCLEOTIDE SEQUENCE [LARGE SCALE GENOMIC DNA]</scope>
    <source>
        <strain evidence="3 4">NCTC5053</strain>
    </source>
</reference>
<dbReference type="GO" id="GO:0032259">
    <property type="term" value="P:methylation"/>
    <property type="evidence" value="ECO:0007669"/>
    <property type="project" value="UniProtKB-KW"/>
</dbReference>
<dbReference type="GO" id="GO:0008168">
    <property type="term" value="F:methyltransferase activity"/>
    <property type="evidence" value="ECO:0007669"/>
    <property type="project" value="UniProtKB-KW"/>
</dbReference>
<proteinExistence type="predicted"/>
<feature type="domain" description="Methylated-DNA-[protein]-cysteine S-methyltransferase DNA binding" evidence="2">
    <location>
        <begin position="7"/>
        <end position="42"/>
    </location>
</feature>
<sequence>MAPHDTFPQRVWHIVASIPEGYVTTYGEVAGWQVHRARRARWAAY</sequence>
<organism evidence="3 4">
    <name type="scientific">Klebsiella pneumoniae</name>
    <dbReference type="NCBI Taxonomy" id="573"/>
    <lineage>
        <taxon>Bacteria</taxon>
        <taxon>Pseudomonadati</taxon>
        <taxon>Pseudomonadota</taxon>
        <taxon>Gammaproteobacteria</taxon>
        <taxon>Enterobacterales</taxon>
        <taxon>Enterobacteriaceae</taxon>
        <taxon>Klebsiella/Raoultella group</taxon>
        <taxon>Klebsiella</taxon>
        <taxon>Klebsiella pneumoniae complex</taxon>
    </lineage>
</organism>
<dbReference type="InterPro" id="IPR014048">
    <property type="entry name" value="MethylDNA_cys_MeTrfase_DNA-bd"/>
</dbReference>